<dbReference type="PANTHER" id="PTHR13861:SF2">
    <property type="entry name" value="V-TYPE PROTON ATPASE SUBUNIT F"/>
    <property type="match status" value="1"/>
</dbReference>
<dbReference type="InterPro" id="IPR008218">
    <property type="entry name" value="ATPase_V1-cplx_f_g_su"/>
</dbReference>
<evidence type="ECO:0000256" key="3">
    <source>
        <dbReference type="ARBA" id="ARBA00022781"/>
    </source>
</evidence>
<dbReference type="Proteomes" id="UP000694382">
    <property type="component" value="Chromosome 1A"/>
</dbReference>
<keyword evidence="3" id="KW-0375">Hydrogen ion transport</keyword>
<evidence type="ECO:0000313" key="6">
    <source>
        <dbReference type="Ensembl" id="ENSCPVP00000021321.2"/>
    </source>
</evidence>
<name>A0A8C3NMW6_GEOPR</name>
<evidence type="ECO:0000256" key="1">
    <source>
        <dbReference type="ARBA" id="ARBA00010148"/>
    </source>
</evidence>
<reference evidence="6" key="1">
    <citation type="submission" date="2020-02" db="EMBL/GenBank/DDBJ databases">
        <authorList>
            <person name="Enbody D E."/>
            <person name="Pettersson E M."/>
        </authorList>
    </citation>
    <scope>NUCLEOTIDE SEQUENCE [LARGE SCALE GENOMIC DNA]</scope>
</reference>
<sequence>MAGRGKLIAVMGDEDTVTGFLLGGIGELDKHRRPNFLVVEKETSLAEIEETFRGFLAREDVGMILISQALAEQIRPAVAAHARALPAVLEIPSKDHPYDPARDSPWPLCTQQRVTGTPRLSPVPFQHPQKVLHHSPSFFTLHDLPWHHLGSQASPGGLHPREAHPGAPSPPRAVVPHAWGSPAHPRVLLGGPWGSQGALRMLGGCGCPVGLRVTRGTWHVSEGAWGCHRGPEGDP</sequence>
<dbReference type="SUPFAM" id="SSF159468">
    <property type="entry name" value="AtpF-like"/>
    <property type="match status" value="1"/>
</dbReference>
<dbReference type="GO" id="GO:0033180">
    <property type="term" value="C:proton-transporting V-type ATPase, V1 domain"/>
    <property type="evidence" value="ECO:0007669"/>
    <property type="project" value="InterPro"/>
</dbReference>
<organism evidence="6 7">
    <name type="scientific">Geospiza parvula</name>
    <name type="common">Small tree-finch</name>
    <name type="synonym">Camarhynchus parvulus</name>
    <dbReference type="NCBI Taxonomy" id="87175"/>
    <lineage>
        <taxon>Eukaryota</taxon>
        <taxon>Metazoa</taxon>
        <taxon>Chordata</taxon>
        <taxon>Craniata</taxon>
        <taxon>Vertebrata</taxon>
        <taxon>Euteleostomi</taxon>
        <taxon>Archelosauria</taxon>
        <taxon>Archosauria</taxon>
        <taxon>Dinosauria</taxon>
        <taxon>Saurischia</taxon>
        <taxon>Theropoda</taxon>
        <taxon>Coelurosauria</taxon>
        <taxon>Aves</taxon>
        <taxon>Neognathae</taxon>
        <taxon>Neoaves</taxon>
        <taxon>Telluraves</taxon>
        <taxon>Australaves</taxon>
        <taxon>Passeriformes</taxon>
        <taxon>Thraupidae</taxon>
        <taxon>Camarhynchus</taxon>
    </lineage>
</organism>
<evidence type="ECO:0000313" key="7">
    <source>
        <dbReference type="Proteomes" id="UP000694382"/>
    </source>
</evidence>
<reference evidence="6" key="3">
    <citation type="submission" date="2025-09" db="UniProtKB">
        <authorList>
            <consortium name="Ensembl"/>
        </authorList>
    </citation>
    <scope>IDENTIFICATION</scope>
</reference>
<dbReference type="Ensembl" id="ENSCPVT00000022270.2">
    <property type="protein sequence ID" value="ENSCPVP00000021321.2"/>
    <property type="gene ID" value="ENSCPVG00000015403.2"/>
</dbReference>
<dbReference type="GO" id="GO:0046961">
    <property type="term" value="F:proton-transporting ATPase activity, rotational mechanism"/>
    <property type="evidence" value="ECO:0007669"/>
    <property type="project" value="InterPro"/>
</dbReference>
<evidence type="ECO:0000256" key="4">
    <source>
        <dbReference type="ARBA" id="ARBA00023065"/>
    </source>
</evidence>
<dbReference type="AlphaFoldDB" id="A0A8C3NMW6"/>
<dbReference type="Pfam" id="PF01990">
    <property type="entry name" value="ATP-synt_F"/>
    <property type="match status" value="1"/>
</dbReference>
<accession>A0A8U8BTD8</accession>
<keyword evidence="2" id="KW-0813">Transport</keyword>
<dbReference type="Gene3D" id="3.40.50.10580">
    <property type="entry name" value="ATPase, V1 complex, subunit F"/>
    <property type="match status" value="1"/>
</dbReference>
<comment type="similarity">
    <text evidence="1">Belongs to the V-ATPase F subunit family.</text>
</comment>
<protein>
    <recommendedName>
        <fullName evidence="5">V-ATPase 14 kDa subunit</fullName>
    </recommendedName>
</protein>
<reference evidence="6" key="2">
    <citation type="submission" date="2025-08" db="UniProtKB">
        <authorList>
            <consortium name="Ensembl"/>
        </authorList>
    </citation>
    <scope>IDENTIFICATION</scope>
</reference>
<dbReference type="InterPro" id="IPR005772">
    <property type="entry name" value="ATPase_V1-cplx_fsu_euk"/>
</dbReference>
<dbReference type="NCBIfam" id="TIGR01101">
    <property type="entry name" value="V_ATP_synt_F"/>
    <property type="match status" value="1"/>
</dbReference>
<dbReference type="InterPro" id="IPR036906">
    <property type="entry name" value="ATPase_V1_fsu_sf"/>
</dbReference>
<evidence type="ECO:0000256" key="5">
    <source>
        <dbReference type="ARBA" id="ARBA00032267"/>
    </source>
</evidence>
<accession>A0A8C3NMW6</accession>
<keyword evidence="4" id="KW-0406">Ion transport</keyword>
<keyword evidence="7" id="KW-1185">Reference proteome</keyword>
<proteinExistence type="inferred from homology"/>
<evidence type="ECO:0000256" key="2">
    <source>
        <dbReference type="ARBA" id="ARBA00022448"/>
    </source>
</evidence>
<dbReference type="PANTHER" id="PTHR13861">
    <property type="entry name" value="VACUOLAR ATP SYNTHASE SUBUNIT F"/>
    <property type="match status" value="1"/>
</dbReference>